<sequence>MAVRRNFRLAPSHPAIQSDKRLKAMALSSHTSTPSSPFPETPVALARPSHAAVRSTNYDNYNAAFSEDTSYNSTYTSASPSASPSRSLSYSSRTVSAAFGKQVLSAISENVNPGVVATVGSLSRKASLHARARSLVSFVPAFNPTDTQEQNGSSRSPPRKGPSFTDIFTPRRSSLAPSEPEEESEYIMSYKSSFTAGSGRIPQPQAPAPKPSSRSFSWFGSTKTAPVSPPTQAEGTVGMDLLNPATSLLFPVGLPSEKTPTSFDELLTNAEFLINRLQTAYKEQASALQAARAEREAQSEETEEATTRAQHLKLQLENLAAQSAEQAATNRALVEELAAEKQRRHEDREHYDRMARQNDLTPRRNRHSGASSLHSDSGFESEADTAESCSRPLTPISPHPHNYALNNNERWGTVMEPIKEVRPVSRDSITARIPGRTCEIDAGVWMFMRDEKTRLERRVQELEGVLDGCLDLIA</sequence>
<feature type="region of interest" description="Disordered" evidence="2">
    <location>
        <begin position="141"/>
        <end position="183"/>
    </location>
</feature>
<organism evidence="3 4">
    <name type="scientific">Aureobasidium pullulans</name>
    <name type="common">Black yeast</name>
    <name type="synonym">Pullularia pullulans</name>
    <dbReference type="NCBI Taxonomy" id="5580"/>
    <lineage>
        <taxon>Eukaryota</taxon>
        <taxon>Fungi</taxon>
        <taxon>Dikarya</taxon>
        <taxon>Ascomycota</taxon>
        <taxon>Pezizomycotina</taxon>
        <taxon>Dothideomycetes</taxon>
        <taxon>Dothideomycetidae</taxon>
        <taxon>Dothideales</taxon>
        <taxon>Saccotheciaceae</taxon>
        <taxon>Aureobasidium</taxon>
    </lineage>
</organism>
<evidence type="ECO:0000313" key="3">
    <source>
        <dbReference type="EMBL" id="THV67904.1"/>
    </source>
</evidence>
<protein>
    <submittedName>
        <fullName evidence="3">Uncharacterized protein</fullName>
    </submittedName>
</protein>
<accession>A0A4S8SBV2</accession>
<reference evidence="3 4" key="1">
    <citation type="submission" date="2018-10" db="EMBL/GenBank/DDBJ databases">
        <title>Fifty Aureobasidium pullulans genomes reveal a recombining polyextremotolerant generalist.</title>
        <authorList>
            <person name="Gostincar C."/>
            <person name="Turk M."/>
            <person name="Zajc J."/>
            <person name="Gunde-Cimerman N."/>
        </authorList>
    </citation>
    <scope>NUCLEOTIDE SEQUENCE [LARGE SCALE GENOMIC DNA]</scope>
    <source>
        <strain evidence="3 4">EXF-11900</strain>
    </source>
</reference>
<evidence type="ECO:0000256" key="1">
    <source>
        <dbReference type="SAM" id="Coils"/>
    </source>
</evidence>
<proteinExistence type="predicted"/>
<feature type="region of interest" description="Disordered" evidence="2">
    <location>
        <begin position="197"/>
        <end position="231"/>
    </location>
</feature>
<gene>
    <name evidence="3" type="ORF">D6D28_07125</name>
</gene>
<feature type="compositionally biased region" description="Basic and acidic residues" evidence="2">
    <location>
        <begin position="339"/>
        <end position="356"/>
    </location>
</feature>
<feature type="compositionally biased region" description="Polar residues" evidence="2">
    <location>
        <begin position="214"/>
        <end position="231"/>
    </location>
</feature>
<dbReference type="EMBL" id="QZAF01000366">
    <property type="protein sequence ID" value="THV67904.1"/>
    <property type="molecule type" value="Genomic_DNA"/>
</dbReference>
<evidence type="ECO:0000256" key="2">
    <source>
        <dbReference type="SAM" id="MobiDB-lite"/>
    </source>
</evidence>
<feature type="coiled-coil region" evidence="1">
    <location>
        <begin position="274"/>
        <end position="322"/>
    </location>
</feature>
<feature type="region of interest" description="Disordered" evidence="2">
    <location>
        <begin position="339"/>
        <end position="404"/>
    </location>
</feature>
<dbReference type="Proteomes" id="UP000304951">
    <property type="component" value="Unassembled WGS sequence"/>
</dbReference>
<keyword evidence="1" id="KW-0175">Coiled coil</keyword>
<name>A0A4S8SBV2_AURPU</name>
<evidence type="ECO:0000313" key="4">
    <source>
        <dbReference type="Proteomes" id="UP000304951"/>
    </source>
</evidence>
<comment type="caution">
    <text evidence="3">The sequence shown here is derived from an EMBL/GenBank/DDBJ whole genome shotgun (WGS) entry which is preliminary data.</text>
</comment>
<dbReference type="AlphaFoldDB" id="A0A4S8SBV2"/>